<dbReference type="Proteomes" id="UP000034510">
    <property type="component" value="Unassembled WGS sequence"/>
</dbReference>
<evidence type="ECO:0000313" key="2">
    <source>
        <dbReference type="EMBL" id="KKU29835.1"/>
    </source>
</evidence>
<dbReference type="AlphaFoldDB" id="A0A0G1S954"/>
<accession>A0A0G1S954</accession>
<dbReference type="PANTHER" id="PTHR12526">
    <property type="entry name" value="GLYCOSYLTRANSFERASE"/>
    <property type="match status" value="1"/>
</dbReference>
<gene>
    <name evidence="2" type="ORF">UX41_C0011G0007</name>
</gene>
<dbReference type="EMBL" id="LCMC01000011">
    <property type="protein sequence ID" value="KKU29835.1"/>
    <property type="molecule type" value="Genomic_DNA"/>
</dbReference>
<protein>
    <recommendedName>
        <fullName evidence="1">Glycosyl transferase family 1 domain-containing protein</fullName>
    </recommendedName>
</protein>
<dbReference type="SUPFAM" id="SSF53756">
    <property type="entry name" value="UDP-Glycosyltransferase/glycogen phosphorylase"/>
    <property type="match status" value="1"/>
</dbReference>
<dbReference type="GO" id="GO:0016757">
    <property type="term" value="F:glycosyltransferase activity"/>
    <property type="evidence" value="ECO:0007669"/>
    <property type="project" value="InterPro"/>
</dbReference>
<dbReference type="InterPro" id="IPR001296">
    <property type="entry name" value="Glyco_trans_1"/>
</dbReference>
<organism evidence="2 3">
    <name type="scientific">Candidatus Collierbacteria bacterium GW2011_GWE1_46_18</name>
    <dbReference type="NCBI Taxonomy" id="1618399"/>
    <lineage>
        <taxon>Bacteria</taxon>
        <taxon>Candidatus Collieribacteriota</taxon>
    </lineage>
</organism>
<name>A0A0G1S954_9BACT</name>
<evidence type="ECO:0000313" key="3">
    <source>
        <dbReference type="Proteomes" id="UP000034510"/>
    </source>
</evidence>
<comment type="caution">
    <text evidence="2">The sequence shown here is derived from an EMBL/GenBank/DDBJ whole genome shotgun (WGS) entry which is preliminary data.</text>
</comment>
<evidence type="ECO:0000259" key="1">
    <source>
        <dbReference type="Pfam" id="PF00534"/>
    </source>
</evidence>
<dbReference type="Gene3D" id="3.40.50.2000">
    <property type="entry name" value="Glycogen Phosphorylase B"/>
    <property type="match status" value="2"/>
</dbReference>
<feature type="domain" description="Glycosyl transferase family 1" evidence="1">
    <location>
        <begin position="184"/>
        <end position="336"/>
    </location>
</feature>
<reference evidence="2 3" key="1">
    <citation type="journal article" date="2015" name="Nature">
        <title>rRNA introns, odd ribosomes, and small enigmatic genomes across a large radiation of phyla.</title>
        <authorList>
            <person name="Brown C.T."/>
            <person name="Hug L.A."/>
            <person name="Thomas B.C."/>
            <person name="Sharon I."/>
            <person name="Castelle C.J."/>
            <person name="Singh A."/>
            <person name="Wilkins M.J."/>
            <person name="Williams K.H."/>
            <person name="Banfield J.F."/>
        </authorList>
    </citation>
    <scope>NUCLEOTIDE SEQUENCE [LARGE SCALE GENOMIC DNA]</scope>
</reference>
<proteinExistence type="predicted"/>
<dbReference type="Pfam" id="PF00534">
    <property type="entry name" value="Glycos_transf_1"/>
    <property type="match status" value="1"/>
</dbReference>
<sequence>MNKKIAFICLGSGSQAISGTEIQLFCLAKQLAKYHKQQIVFITAKNTTVPDEKTNIIHLSNIDLKKNIKNYILFPFMLYKSLLSANADIYISSAAGIESGLISMFCIVYRKHYIFRTASSIDCTNEKISQLGYFVGWFYKYCLKHADIIVTQSITDQTNLLKYHHRNSIVIKNGIHIPDNRSKIANKKYILWVGSCRKVKQPEIFIDLAKKIENEIFLMIMPKSSDLNYWNSVYKKIITVKNLRYIERVDQNQIQKYFDLSKILIGTSKYEGFPNVYIQACLASIPIVSLSVNPDGFISKYNLGLYSNGDINILKMQVEELLNNHKMYKEMSDNAYDYLISNHDIFMIGKQWKEIINNI</sequence>